<name>X1ED36_9ZZZZ</name>
<reference evidence="1" key="1">
    <citation type="journal article" date="2014" name="Front. Microbiol.">
        <title>High frequency of phylogenetically diverse reductive dehalogenase-homologous genes in deep subseafloor sedimentary metagenomes.</title>
        <authorList>
            <person name="Kawai M."/>
            <person name="Futagami T."/>
            <person name="Toyoda A."/>
            <person name="Takaki Y."/>
            <person name="Nishi S."/>
            <person name="Hori S."/>
            <person name="Arai W."/>
            <person name="Tsubouchi T."/>
            <person name="Morono Y."/>
            <person name="Uchiyama I."/>
            <person name="Ito T."/>
            <person name="Fujiyama A."/>
            <person name="Inagaki F."/>
            <person name="Takami H."/>
        </authorList>
    </citation>
    <scope>NUCLEOTIDE SEQUENCE</scope>
    <source>
        <strain evidence="1">Expedition CK06-06</strain>
    </source>
</reference>
<evidence type="ECO:0000313" key="1">
    <source>
        <dbReference type="EMBL" id="GAH06578.1"/>
    </source>
</evidence>
<feature type="non-terminal residue" evidence="1">
    <location>
        <position position="104"/>
    </location>
</feature>
<dbReference type="AlphaFoldDB" id="X1ED36"/>
<sequence>MNDKYKEYANDHGILSSYAYKHLFQSHFHPNGDDGEDCVTFNNALEAIKIAEKDLIDELGREIIAREKEESWFMKIINHIFCNHEWDKLNVNQVTIGNGDDKKV</sequence>
<organism evidence="1">
    <name type="scientific">marine sediment metagenome</name>
    <dbReference type="NCBI Taxonomy" id="412755"/>
    <lineage>
        <taxon>unclassified sequences</taxon>
        <taxon>metagenomes</taxon>
        <taxon>ecological metagenomes</taxon>
    </lineage>
</organism>
<dbReference type="EMBL" id="BART01035977">
    <property type="protein sequence ID" value="GAH06578.1"/>
    <property type="molecule type" value="Genomic_DNA"/>
</dbReference>
<gene>
    <name evidence="1" type="ORF">S01H4_60864</name>
</gene>
<accession>X1ED36</accession>
<protein>
    <submittedName>
        <fullName evidence="1">Uncharacterized protein</fullName>
    </submittedName>
</protein>
<comment type="caution">
    <text evidence="1">The sequence shown here is derived from an EMBL/GenBank/DDBJ whole genome shotgun (WGS) entry which is preliminary data.</text>
</comment>
<proteinExistence type="predicted"/>